<reference evidence="2 3" key="1">
    <citation type="submission" date="2019-04" db="EMBL/GenBank/DDBJ databases">
        <title>Niastella caeni sp. nov., isolated from activated sludge.</title>
        <authorList>
            <person name="Sheng M."/>
        </authorList>
    </citation>
    <scope>NUCLEOTIDE SEQUENCE [LARGE SCALE GENOMIC DNA]</scope>
    <source>
        <strain evidence="2 3">HX-2-15</strain>
    </source>
</reference>
<dbReference type="OrthoDB" id="174137at2"/>
<dbReference type="SUPFAM" id="SSF52540">
    <property type="entry name" value="P-loop containing nucleoside triphosphate hydrolases"/>
    <property type="match status" value="1"/>
</dbReference>
<gene>
    <name evidence="2" type="ORF">FAM09_26490</name>
</gene>
<protein>
    <recommendedName>
        <fullName evidence="4">AAA family ATPase</fullName>
    </recommendedName>
</protein>
<organism evidence="2 3">
    <name type="scientific">Niastella caeni</name>
    <dbReference type="NCBI Taxonomy" id="2569763"/>
    <lineage>
        <taxon>Bacteria</taxon>
        <taxon>Pseudomonadati</taxon>
        <taxon>Bacteroidota</taxon>
        <taxon>Chitinophagia</taxon>
        <taxon>Chitinophagales</taxon>
        <taxon>Chitinophagaceae</taxon>
        <taxon>Niastella</taxon>
    </lineage>
</organism>
<dbReference type="EMBL" id="STFF01000010">
    <property type="protein sequence ID" value="THU32995.1"/>
    <property type="molecule type" value="Genomic_DNA"/>
</dbReference>
<dbReference type="Pfam" id="PF13555">
    <property type="entry name" value="AAA_29"/>
    <property type="match status" value="1"/>
</dbReference>
<feature type="coiled-coil region" evidence="1">
    <location>
        <begin position="705"/>
        <end position="753"/>
    </location>
</feature>
<proteinExistence type="predicted"/>
<dbReference type="Proteomes" id="UP000306918">
    <property type="component" value="Unassembled WGS sequence"/>
</dbReference>
<keyword evidence="3" id="KW-1185">Reference proteome</keyword>
<name>A0A4S8HDX2_9BACT</name>
<dbReference type="RefSeq" id="WP_136580185.1">
    <property type="nucleotide sequence ID" value="NZ_STFF01000010.1"/>
</dbReference>
<dbReference type="CDD" id="cd00267">
    <property type="entry name" value="ABC_ATPase"/>
    <property type="match status" value="1"/>
</dbReference>
<evidence type="ECO:0000256" key="1">
    <source>
        <dbReference type="SAM" id="Coils"/>
    </source>
</evidence>
<sequence length="1134" mass="132857">MSTLFNNNAEGGYRLRTLEIFNWGTFHNKIFKIEPKGKTSLLTGANASGKTTLIDALLTLLVPSNKRFYNQSSGAEAKKERDENSYFWGYHGKTYSDADDRSQTEQLRSKSDNPYSVLLVLFQNSASLHTITLVQVRWFSGGAIKKVFIVSPYPLNIHEHFGEGKFDLKGEWKRKLQKQFPKTELFDSFKEYAARFSDLFGLKEKALSLFNQTVGIKVLGDLTQFIRQQMLEEPDAEEQFKNLYDHYTDLLISHKAIQKDEKQLELLEPVVMNKELLAHKNQELQSLTFIGEQLPFFLDKLEDGLLETHIAEIEKEVEQKEKEQKLMEGAIRELEEEQKSLITQKASLNIDTKIQLLQKDLLSETEKREAKKKDYIIYQNLAGKIGLNTEINETSFWENVRHVEQLKTTVQESYDKLNYDRFRTENEKELVSDQIQTTQNKITSLIGRNNRLPEELIAVRERLLNLLETGEDELPFVGELIKVREDCLHWEDAIERVLHSFSLRLLVPETFNKQVNHFVHTHNLNAWLVYERIERRSGESLLRWPTDNNSLLNKIELKKSGLYTKWLKTQLVERFDYYCTDELEVFYGSRKAITSNGLIRNANRHEKNDRPGQWHKRQYTLGWDSKATVQLLQEEKYTLEQQHNKLFRKLQELAPDIDALKNKSNLLSIIAEKKFFDDINWQQHAEKIEDISRQIEELKTSSDKYLTISNQLDEVESRLREKRKDKDSVIRRLERLNQEYNQNNLKRLKLEFEKLTHEGSQAIEDFLKECVIKNILPNTLDQLELLIKQTDSALKAKLNGVRNALKELEQDTISHINAFVHPIERILKEFPDWSGDVLNIAANLHSLGELEDLYKNICNQRLVEHKRRFREYMDRSMLDALTNFRTWLINEEDKIKEVIEELNVPLKKITFNRNPDTYLQLECRTTRDQEIKPFKDQLSAAIPNTLEFATQKDEAIREKVFHAIKELITELQKEEAWRRKVTDIRNWLTFSAREYSFIDNKPGQYHDNTASYSGGQKAQFTYAILGAAIAHQFGIYQPGKQHKSLRFITVDEAFSKLDPEKSKFLMEFCAQLNLQLLVVTPLDKINIAEPYIHAVHFVEIKNKKLSTVYNLNMEEYEEKKEGFKQLAKLTDDNP</sequence>
<dbReference type="InterPro" id="IPR027417">
    <property type="entry name" value="P-loop_NTPase"/>
</dbReference>
<dbReference type="Gene3D" id="3.40.1140.10">
    <property type="match status" value="1"/>
</dbReference>
<evidence type="ECO:0008006" key="4">
    <source>
        <dbReference type="Google" id="ProtNLM"/>
    </source>
</evidence>
<dbReference type="AlphaFoldDB" id="A0A4S8HDX2"/>
<accession>A0A4S8HDX2</accession>
<evidence type="ECO:0000313" key="3">
    <source>
        <dbReference type="Proteomes" id="UP000306918"/>
    </source>
</evidence>
<comment type="caution">
    <text evidence="2">The sequence shown here is derived from an EMBL/GenBank/DDBJ whole genome shotgun (WGS) entry which is preliminary data.</text>
</comment>
<feature type="coiled-coil region" evidence="1">
    <location>
        <begin position="306"/>
        <end position="351"/>
    </location>
</feature>
<dbReference type="Gene3D" id="3.40.50.300">
    <property type="entry name" value="P-loop containing nucleotide triphosphate hydrolases"/>
    <property type="match status" value="1"/>
</dbReference>
<evidence type="ECO:0000313" key="2">
    <source>
        <dbReference type="EMBL" id="THU32995.1"/>
    </source>
</evidence>
<dbReference type="Pfam" id="PF13558">
    <property type="entry name" value="SbcC_Walker_B"/>
    <property type="match status" value="1"/>
</dbReference>
<keyword evidence="1" id="KW-0175">Coiled coil</keyword>